<sequence length="383" mass="42764">MKVGFLFNHDALHQIRHTAPVIAEIVRYPKVEAVVLTSSLTQEREVRALLGVAAEQVRFVSLNIGKTAAALDRALRFIAPFRRIATLRENLAEFAALDVLVVPETTSLLLRDRFGLDHPKFVWIPHGAGDRSVGFREVMRGFDLVLLSGAKVRDRMLANSLITPENHVIVGYPKFDTIDDAPPTRLFDNDRPVVLYNPHFDPLLSSWYTMGADVLRWFAGQSDFNLVVAPHVMLAQRRVHASVEHRVVRWRRDVAARYRRLPNIHVDMGSDASVDMTYTRAADIYLGDASSQIYEWIARPRPALFLNTTGAAWEHSADFAHWHLGEVIDGVEALPVALARAAREPERFRAAQEAAFATTFSVTDQSASARAAKAIVERFGGGA</sequence>
<protein>
    <recommendedName>
        <fullName evidence="3">CDP-glycerol:poly(Glycerophosphate) glycerophosphotransferase</fullName>
    </recommendedName>
</protein>
<accession>A0A245ZIK8</accession>
<dbReference type="Gene3D" id="3.40.50.12580">
    <property type="match status" value="1"/>
</dbReference>
<comment type="caution">
    <text evidence="1">The sequence shown here is derived from an EMBL/GenBank/DDBJ whole genome shotgun (WGS) entry which is preliminary data.</text>
</comment>
<dbReference type="SUPFAM" id="SSF53756">
    <property type="entry name" value="UDP-Glycosyltransferase/glycogen phosphorylase"/>
    <property type="match status" value="1"/>
</dbReference>
<dbReference type="OrthoDB" id="8437129at2"/>
<dbReference type="RefSeq" id="WP_088333725.1">
    <property type="nucleotide sequence ID" value="NZ_NBBJ01000003.1"/>
</dbReference>
<name>A0A245ZIK8_9SPHN</name>
<dbReference type="Proteomes" id="UP000197783">
    <property type="component" value="Unassembled WGS sequence"/>
</dbReference>
<gene>
    <name evidence="1" type="ORF">SPMU_19860</name>
</gene>
<proteinExistence type="predicted"/>
<organism evidence="1 2">
    <name type="scientific">Sphingomonas mucosissima</name>
    <dbReference type="NCBI Taxonomy" id="370959"/>
    <lineage>
        <taxon>Bacteria</taxon>
        <taxon>Pseudomonadati</taxon>
        <taxon>Pseudomonadota</taxon>
        <taxon>Alphaproteobacteria</taxon>
        <taxon>Sphingomonadales</taxon>
        <taxon>Sphingomonadaceae</taxon>
        <taxon>Sphingomonas</taxon>
    </lineage>
</organism>
<reference evidence="1 2" key="1">
    <citation type="submission" date="2017-03" db="EMBL/GenBank/DDBJ databases">
        <title>Genome sequence of Sphingomonas mucosissima DSM 17494.</title>
        <authorList>
            <person name="Poehlein A."/>
            <person name="Wuebbeler J.H."/>
            <person name="Steinbuechel A."/>
            <person name="Daniel R."/>
        </authorList>
    </citation>
    <scope>NUCLEOTIDE SEQUENCE [LARGE SCALE GENOMIC DNA]</scope>
    <source>
        <strain evidence="1 2">DSM 17494</strain>
    </source>
</reference>
<dbReference type="AlphaFoldDB" id="A0A245ZIK8"/>
<dbReference type="InterPro" id="IPR043148">
    <property type="entry name" value="TagF_C"/>
</dbReference>
<dbReference type="EMBL" id="NBBJ01000003">
    <property type="protein sequence ID" value="OWK29566.1"/>
    <property type="molecule type" value="Genomic_DNA"/>
</dbReference>
<evidence type="ECO:0000313" key="1">
    <source>
        <dbReference type="EMBL" id="OWK29566.1"/>
    </source>
</evidence>
<keyword evidence="2" id="KW-1185">Reference proteome</keyword>
<evidence type="ECO:0008006" key="3">
    <source>
        <dbReference type="Google" id="ProtNLM"/>
    </source>
</evidence>
<evidence type="ECO:0000313" key="2">
    <source>
        <dbReference type="Proteomes" id="UP000197783"/>
    </source>
</evidence>